<dbReference type="AlphaFoldDB" id="A0A0P6W638"/>
<comment type="caution">
    <text evidence="1">The sequence shown here is derived from an EMBL/GenBank/DDBJ whole genome shotgun (WGS) entry which is preliminary data.</text>
</comment>
<dbReference type="OrthoDB" id="2856216at2"/>
<proteinExistence type="predicted"/>
<accession>A0A0P6W638</accession>
<protein>
    <submittedName>
        <fullName evidence="1">Uncharacterized protein</fullName>
    </submittedName>
</protein>
<gene>
    <name evidence="1" type="ORF">AM506_07275</name>
</gene>
<name>A0A0P6W638_9BACI</name>
<dbReference type="Proteomes" id="UP000050398">
    <property type="component" value="Unassembled WGS sequence"/>
</dbReference>
<dbReference type="RefSeq" id="WP_060671820.1">
    <property type="nucleotide sequence ID" value="NZ_LIXZ01000004.1"/>
</dbReference>
<evidence type="ECO:0000313" key="1">
    <source>
        <dbReference type="EMBL" id="KPL60396.1"/>
    </source>
</evidence>
<reference evidence="1 2" key="1">
    <citation type="submission" date="2015-08" db="EMBL/GenBank/DDBJ databases">
        <title>Draft Genome Sequence of Bacillus vietnamensis UCD-SED5.</title>
        <authorList>
            <person name="Lee R.D."/>
            <person name="Jospin G."/>
            <person name="Lang J.M."/>
            <person name="Coil D.A."/>
            <person name="Eisen J.A."/>
        </authorList>
    </citation>
    <scope>NUCLEOTIDE SEQUENCE [LARGE SCALE GENOMIC DNA]</scope>
    <source>
        <strain evidence="1 2">UCD-SED5</strain>
    </source>
</reference>
<dbReference type="PATRIC" id="fig|218284.4.peg.2958"/>
<dbReference type="EMBL" id="LIXZ01000004">
    <property type="protein sequence ID" value="KPL60396.1"/>
    <property type="molecule type" value="Genomic_DNA"/>
</dbReference>
<organism evidence="1 2">
    <name type="scientific">Rossellomorea vietnamensis</name>
    <dbReference type="NCBI Taxonomy" id="218284"/>
    <lineage>
        <taxon>Bacteria</taxon>
        <taxon>Bacillati</taxon>
        <taxon>Bacillota</taxon>
        <taxon>Bacilli</taxon>
        <taxon>Bacillales</taxon>
        <taxon>Bacillaceae</taxon>
        <taxon>Rossellomorea</taxon>
    </lineage>
</organism>
<evidence type="ECO:0000313" key="2">
    <source>
        <dbReference type="Proteomes" id="UP000050398"/>
    </source>
</evidence>
<sequence>MRTDGIESGLKKLEDDYIRGLNLNESNTIEQFIETFLYDSWDYNEQNMELIKSVMGRFSRGDIHQTIFSQSFDRMITHLQKKLSEVDHDRNFPIVHSKSGASILVSFVDGFIIQYYAGIYSVGDLRKLTPQLKESILNAISISDR</sequence>